<dbReference type="Proteomes" id="UP000053144">
    <property type="component" value="Chromosome 10"/>
</dbReference>
<reference evidence="2" key="1">
    <citation type="journal article" date="2015" name="Proc. Natl. Acad. Sci. U.S.A.">
        <title>Genome sequencing of adzuki bean (Vigna angularis) provides insight into high starch and low fat accumulation and domestication.</title>
        <authorList>
            <person name="Yang K."/>
            <person name="Tian Z."/>
            <person name="Chen C."/>
            <person name="Luo L."/>
            <person name="Zhao B."/>
            <person name="Wang Z."/>
            <person name="Yu L."/>
            <person name="Li Y."/>
            <person name="Sun Y."/>
            <person name="Li W."/>
            <person name="Chen Y."/>
            <person name="Li Y."/>
            <person name="Zhang Y."/>
            <person name="Ai D."/>
            <person name="Zhao J."/>
            <person name="Shang C."/>
            <person name="Ma Y."/>
            <person name="Wu B."/>
            <person name="Wang M."/>
            <person name="Gao L."/>
            <person name="Sun D."/>
            <person name="Zhang P."/>
            <person name="Guo F."/>
            <person name="Wang W."/>
            <person name="Li Y."/>
            <person name="Wang J."/>
            <person name="Varshney R.K."/>
            <person name="Wang J."/>
            <person name="Ling H.Q."/>
            <person name="Wan P."/>
        </authorList>
    </citation>
    <scope>NUCLEOTIDE SEQUENCE</scope>
    <source>
        <strain evidence="2">cv. Jingnong 6</strain>
    </source>
</reference>
<sequence length="100" mass="11368">MLCEYKSLEANHDDVVDQNEFSEVCEDFISHTKDSMDSGAEKPSAHIQHSLLGQFVEEFNLTNKEIEESHSITQVQSLTENQCYTTAISMVSFHWPTVTV</sequence>
<dbReference type="EMBL" id="CM003380">
    <property type="protein sequence ID" value="KOM54500.1"/>
    <property type="molecule type" value="Genomic_DNA"/>
</dbReference>
<organism evidence="1 2">
    <name type="scientific">Phaseolus angularis</name>
    <name type="common">Azuki bean</name>
    <name type="synonym">Vigna angularis</name>
    <dbReference type="NCBI Taxonomy" id="3914"/>
    <lineage>
        <taxon>Eukaryota</taxon>
        <taxon>Viridiplantae</taxon>
        <taxon>Streptophyta</taxon>
        <taxon>Embryophyta</taxon>
        <taxon>Tracheophyta</taxon>
        <taxon>Spermatophyta</taxon>
        <taxon>Magnoliopsida</taxon>
        <taxon>eudicotyledons</taxon>
        <taxon>Gunneridae</taxon>
        <taxon>Pentapetalae</taxon>
        <taxon>rosids</taxon>
        <taxon>fabids</taxon>
        <taxon>Fabales</taxon>
        <taxon>Fabaceae</taxon>
        <taxon>Papilionoideae</taxon>
        <taxon>50 kb inversion clade</taxon>
        <taxon>NPAAA clade</taxon>
        <taxon>indigoferoid/millettioid clade</taxon>
        <taxon>Phaseoleae</taxon>
        <taxon>Vigna</taxon>
    </lineage>
</organism>
<dbReference type="AlphaFoldDB" id="A0A0L9VHH0"/>
<evidence type="ECO:0000313" key="2">
    <source>
        <dbReference type="Proteomes" id="UP000053144"/>
    </source>
</evidence>
<evidence type="ECO:0000313" key="1">
    <source>
        <dbReference type="EMBL" id="KOM54500.1"/>
    </source>
</evidence>
<proteinExistence type="predicted"/>
<dbReference type="Gramene" id="KOM54500">
    <property type="protein sequence ID" value="KOM54500"/>
    <property type="gene ID" value="LR48_Vigan10g039200"/>
</dbReference>
<accession>A0A0L9VHH0</accession>
<name>A0A0L9VHH0_PHAAN</name>
<protein>
    <submittedName>
        <fullName evidence="1">Uncharacterized protein</fullName>
    </submittedName>
</protein>
<gene>
    <name evidence="1" type="ORF">LR48_Vigan10g039200</name>
</gene>